<dbReference type="InterPro" id="IPR018028">
    <property type="entry name" value="Catalase"/>
</dbReference>
<feature type="domain" description="Catalase core" evidence="17">
    <location>
        <begin position="59"/>
        <end position="446"/>
    </location>
</feature>
<evidence type="ECO:0000256" key="14">
    <source>
        <dbReference type="RuleBase" id="RU004142"/>
    </source>
</evidence>
<dbReference type="PIRSF" id="PIRSF038927">
    <property type="entry name" value="Catalase_clade2"/>
    <property type="match status" value="1"/>
</dbReference>
<dbReference type="Gene3D" id="2.40.180.10">
    <property type="entry name" value="Catalase core domain"/>
    <property type="match status" value="1"/>
</dbReference>
<feature type="binding site" description="axial binding residue" evidence="12">
    <location>
        <position position="392"/>
    </location>
    <ligand>
        <name>heme</name>
        <dbReference type="ChEBI" id="CHEBI:30413"/>
    </ligand>
    <ligandPart>
        <name>Fe</name>
        <dbReference type="ChEBI" id="CHEBI:18248"/>
    </ligandPart>
</feature>
<dbReference type="GeneID" id="63707513"/>
<evidence type="ECO:0000256" key="10">
    <source>
        <dbReference type="PIRNR" id="PIRNR038927"/>
    </source>
</evidence>
<dbReference type="GO" id="GO:0046872">
    <property type="term" value="F:metal ion binding"/>
    <property type="evidence" value="ECO:0007669"/>
    <property type="project" value="UniProtKB-KW"/>
</dbReference>
<evidence type="ECO:0000256" key="12">
    <source>
        <dbReference type="PIRSR" id="PIRSR038927-2"/>
    </source>
</evidence>
<feature type="active site" evidence="11">
    <location>
        <position position="178"/>
    </location>
</feature>
<dbReference type="Gene3D" id="1.20.1370.20">
    <property type="match status" value="1"/>
</dbReference>
<dbReference type="InterPro" id="IPR043156">
    <property type="entry name" value="Catalase_clade2_helical"/>
</dbReference>
<evidence type="ECO:0000256" key="1">
    <source>
        <dbReference type="ARBA" id="ARBA00001971"/>
    </source>
</evidence>
<organism evidence="18 19">
    <name type="scientific">Penicillium patulum</name>
    <name type="common">Penicillium griseofulvum</name>
    <dbReference type="NCBI Taxonomy" id="5078"/>
    <lineage>
        <taxon>Eukaryota</taxon>
        <taxon>Fungi</taxon>
        <taxon>Dikarya</taxon>
        <taxon>Ascomycota</taxon>
        <taxon>Pezizomycotina</taxon>
        <taxon>Eurotiomycetes</taxon>
        <taxon>Eurotiomycetidae</taxon>
        <taxon>Eurotiales</taxon>
        <taxon>Aspergillaceae</taxon>
        <taxon>Penicillium</taxon>
    </lineage>
</organism>
<feature type="region of interest" description="Disordered" evidence="15">
    <location>
        <begin position="439"/>
        <end position="466"/>
    </location>
</feature>
<dbReference type="PANTHER" id="PTHR42821">
    <property type="entry name" value="CATALASE"/>
    <property type="match status" value="1"/>
</dbReference>
<evidence type="ECO:0000256" key="6">
    <source>
        <dbReference type="ARBA" id="ARBA00022723"/>
    </source>
</evidence>
<dbReference type="FunFam" id="3.40.50.880:FF:000043">
    <property type="entry name" value="Catalase"/>
    <property type="match status" value="1"/>
</dbReference>
<evidence type="ECO:0000256" key="16">
    <source>
        <dbReference type="SAM" id="SignalP"/>
    </source>
</evidence>
<dbReference type="PRINTS" id="PR00067">
    <property type="entry name" value="CATALASE"/>
</dbReference>
<dbReference type="InterPro" id="IPR041399">
    <property type="entry name" value="Catalase_large_C"/>
</dbReference>
<evidence type="ECO:0000256" key="13">
    <source>
        <dbReference type="RuleBase" id="RU000498"/>
    </source>
</evidence>
<dbReference type="Pfam" id="PF00199">
    <property type="entry name" value="Catalase"/>
    <property type="match status" value="1"/>
</dbReference>
<dbReference type="OMA" id="YGDWSNI"/>
<keyword evidence="16" id="KW-0732">Signal</keyword>
<dbReference type="FunFam" id="2.40.180.10:FF:000003">
    <property type="entry name" value="Catalase"/>
    <property type="match status" value="1"/>
</dbReference>
<dbReference type="EMBL" id="LHQR01000045">
    <property type="protein sequence ID" value="KXG50733.1"/>
    <property type="molecule type" value="Genomic_DNA"/>
</dbReference>
<evidence type="ECO:0000256" key="3">
    <source>
        <dbReference type="ARBA" id="ARBA00012314"/>
    </source>
</evidence>
<dbReference type="OrthoDB" id="6880011at2759"/>
<keyword evidence="19" id="KW-1185">Reference proteome</keyword>
<dbReference type="PROSITE" id="PS51402">
    <property type="entry name" value="CATALASE_3"/>
    <property type="match status" value="1"/>
</dbReference>
<dbReference type="PROSITE" id="PS00438">
    <property type="entry name" value="CATALASE_2"/>
    <property type="match status" value="1"/>
</dbReference>
<dbReference type="InterPro" id="IPR011614">
    <property type="entry name" value="Catalase_core"/>
</dbReference>
<dbReference type="SMART" id="SM01060">
    <property type="entry name" value="Catalase"/>
    <property type="match status" value="1"/>
</dbReference>
<evidence type="ECO:0000256" key="9">
    <source>
        <dbReference type="ARBA" id="ARBA00023324"/>
    </source>
</evidence>
<dbReference type="GO" id="GO:0005829">
    <property type="term" value="C:cytosol"/>
    <property type="evidence" value="ECO:0007669"/>
    <property type="project" value="TreeGrafter"/>
</dbReference>
<dbReference type="GO" id="GO:0020037">
    <property type="term" value="F:heme binding"/>
    <property type="evidence" value="ECO:0007669"/>
    <property type="project" value="UniProtKB-UniRule"/>
</dbReference>
<name>A0A135LP53_PENPA</name>
<comment type="similarity">
    <text evidence="2 10 13">Belongs to the catalase family.</text>
</comment>
<evidence type="ECO:0000256" key="7">
    <source>
        <dbReference type="ARBA" id="ARBA00023002"/>
    </source>
</evidence>
<evidence type="ECO:0000313" key="18">
    <source>
        <dbReference type="EMBL" id="KXG50733.1"/>
    </source>
</evidence>
<evidence type="ECO:0000259" key="17">
    <source>
        <dbReference type="SMART" id="SM01060"/>
    </source>
</evidence>
<dbReference type="Proteomes" id="UP000070168">
    <property type="component" value="Unassembled WGS sequence"/>
</dbReference>
<keyword evidence="9 10" id="KW-0376">Hydrogen peroxide</keyword>
<evidence type="ECO:0000256" key="11">
    <source>
        <dbReference type="PIRSR" id="PIRSR038927-1"/>
    </source>
</evidence>
<dbReference type="InterPro" id="IPR024708">
    <property type="entry name" value="Catalase_AS"/>
</dbReference>
<dbReference type="STRING" id="5078.A0A135LP53"/>
<comment type="function">
    <text evidence="14">Catalyzes the degradation of hydrogen peroxide (H(2)O(2)) generated by peroxisomal oxidases to water and oxygen, thereby protecting cells from the toxic effects of hydrogen peroxide.</text>
</comment>
<dbReference type="InterPro" id="IPR024712">
    <property type="entry name" value="Catalase_clade2"/>
</dbReference>
<dbReference type="SUPFAM" id="SSF56634">
    <property type="entry name" value="Heme-dependent catalase-like"/>
    <property type="match status" value="1"/>
</dbReference>
<dbReference type="EC" id="1.11.1.6" evidence="3 10"/>
<keyword evidence="6 10" id="KW-0479">Metal-binding</keyword>
<dbReference type="PANTHER" id="PTHR42821:SF3">
    <property type="entry name" value="CATALASE B"/>
    <property type="match status" value="1"/>
</dbReference>
<feature type="compositionally biased region" description="Polar residues" evidence="15">
    <location>
        <begin position="439"/>
        <end position="454"/>
    </location>
</feature>
<dbReference type="InterPro" id="IPR029062">
    <property type="entry name" value="Class_I_gatase-like"/>
</dbReference>
<dbReference type="GO" id="GO:0042744">
    <property type="term" value="P:hydrogen peroxide catabolic process"/>
    <property type="evidence" value="ECO:0007669"/>
    <property type="project" value="UniProtKB-UniRule"/>
</dbReference>
<dbReference type="GO" id="GO:0070301">
    <property type="term" value="P:cellular response to hydrogen peroxide"/>
    <property type="evidence" value="ECO:0007669"/>
    <property type="project" value="UniProtKB-ARBA"/>
</dbReference>
<evidence type="ECO:0000256" key="8">
    <source>
        <dbReference type="ARBA" id="ARBA00023004"/>
    </source>
</evidence>
<dbReference type="Pfam" id="PF18011">
    <property type="entry name" value="Catalase_C"/>
    <property type="match status" value="1"/>
</dbReference>
<dbReference type="InterPro" id="IPR020835">
    <property type="entry name" value="Catalase_sf"/>
</dbReference>
<feature type="signal peptide" evidence="16">
    <location>
        <begin position="1"/>
        <end position="16"/>
    </location>
</feature>
<evidence type="ECO:0000256" key="5">
    <source>
        <dbReference type="ARBA" id="ARBA00022617"/>
    </source>
</evidence>
<evidence type="ECO:0000256" key="15">
    <source>
        <dbReference type="SAM" id="MobiDB-lite"/>
    </source>
</evidence>
<evidence type="ECO:0000313" key="19">
    <source>
        <dbReference type="Proteomes" id="UP000070168"/>
    </source>
</evidence>
<comment type="function">
    <text evidence="10">Occurs in almost all aerobically respiring organisms and serves to protect cells from the toxic effects of hydrogen peroxide.</text>
</comment>
<dbReference type="FunFam" id="1.20.1370.20:FF:000001">
    <property type="entry name" value="Catalase HPII"/>
    <property type="match status" value="1"/>
</dbReference>
<sequence>MHVIALVTSLVGIANAACPYMTGEAGNPHIERRADGDAAANTEEFLSQFYLKDQDVYLTSDVGGPIEDQNSLSAGERGATLLEDFIFRQKIQRFDHERVPERAVHARGAGAHGTFTSYGDWSNITAASFLSAKGKQTPMFTRFSTVAGSRGSADTARDVHGFATRFYTDEGNFDIVGNNVPVFFIQDAILFPDLIHAVKPRGDNEIPQAASAHDSAWDFFSQQPSTLHTLLWAMAGHGIPRSFRHVDGFGVHTFRLVTDDGKTKLVKFHWKGLQGKASFVWEEAQQTAGKNADFMRQDLFESIEAGRFPEWELGVQIMEEEDQLRFGFDLLDPTKIVPEELVPVTKLGKMQLNRNPRNYFAETEQVMFQPGHIVRGVDFTEDPLLQGRLFSYLDTQLNRHGGPNFEQLPINRPRAPIHNNNRDGAGQMFIPLNPNAYSPNTENKGSPKQANQTVGKGFFTAPDRSTSGKLQRTLSTTFEDAWSQPRLFWNSLVAAEQQFIVDAMRFETSNVKSSVVRNNVIIQLNRISNDLATRVAKAIGINAPKPDDSYYHDNKTAHIGAFGQKLTKLDGLKVGLLASVDNPASIAQGAKLQSALSDAGVDVVVVAERFADKVDQTYSASDAVQFDAVVIADGAEGLFGSKSFTSLPTKGSGASTLYPAGRPLDILLDAFRFGKTVGALGKGSEALKSGLISSDREGVYTAGSPEDAFIKDIKDGLRTFKFLDRFAIDE</sequence>
<keyword evidence="4 10" id="KW-0575">Peroxidase</keyword>
<feature type="active site" evidence="11">
    <location>
        <position position="105"/>
    </location>
</feature>
<keyword evidence="5 10" id="KW-0349">Heme</keyword>
<proteinExistence type="inferred from homology"/>
<dbReference type="PROSITE" id="PS00437">
    <property type="entry name" value="CATALASE_1"/>
    <property type="match status" value="1"/>
</dbReference>
<dbReference type="CDD" id="cd03132">
    <property type="entry name" value="GATase1_catalase"/>
    <property type="match status" value="1"/>
</dbReference>
<dbReference type="AlphaFoldDB" id="A0A135LP53"/>
<comment type="cofactor">
    <cofactor evidence="1 10 12">
        <name>heme</name>
        <dbReference type="ChEBI" id="CHEBI:30413"/>
    </cofactor>
</comment>
<dbReference type="InterPro" id="IPR002226">
    <property type="entry name" value="Catalase_haem_BS"/>
</dbReference>
<feature type="chain" id="PRO_5007800731" description="Catalase" evidence="16">
    <location>
        <begin position="17"/>
        <end position="730"/>
    </location>
</feature>
<evidence type="ECO:0000256" key="2">
    <source>
        <dbReference type="ARBA" id="ARBA00005329"/>
    </source>
</evidence>
<protein>
    <recommendedName>
        <fullName evidence="3 10">Catalase</fullName>
        <ecNumber evidence="3 10">1.11.1.6</ecNumber>
    </recommendedName>
</protein>
<dbReference type="InterPro" id="IPR010582">
    <property type="entry name" value="Catalase_immune_responsive"/>
</dbReference>
<evidence type="ECO:0000256" key="4">
    <source>
        <dbReference type="ARBA" id="ARBA00022559"/>
    </source>
</evidence>
<dbReference type="Pfam" id="PF06628">
    <property type="entry name" value="Catalase-rel"/>
    <property type="match status" value="1"/>
</dbReference>
<reference evidence="18 19" key="1">
    <citation type="journal article" date="2016" name="BMC Genomics">
        <title>Genome sequencing and secondary metabolism of the postharvest pathogen Penicillium griseofulvum.</title>
        <authorList>
            <person name="Banani H."/>
            <person name="Marcet-Houben M."/>
            <person name="Ballester A.R."/>
            <person name="Abbruscato P."/>
            <person name="Gonzalez-Candelas L."/>
            <person name="Gabaldon T."/>
            <person name="Spadaro D."/>
        </authorList>
    </citation>
    <scope>NUCLEOTIDE SEQUENCE [LARGE SCALE GENOMIC DNA]</scope>
    <source>
        <strain evidence="18 19">PG3</strain>
    </source>
</reference>
<comment type="caution">
    <text evidence="18">The sequence shown here is derived from an EMBL/GenBank/DDBJ whole genome shotgun (WGS) entry which is preliminary data.</text>
</comment>
<keyword evidence="7 10" id="KW-0560">Oxidoreductase</keyword>
<keyword evidence="8 10" id="KW-0408">Iron</keyword>
<dbReference type="Gene3D" id="3.40.50.880">
    <property type="match status" value="1"/>
</dbReference>
<accession>A0A135LP53</accession>
<dbReference type="GO" id="GO:0004096">
    <property type="term" value="F:catalase activity"/>
    <property type="evidence" value="ECO:0007669"/>
    <property type="project" value="UniProtKB-UniRule"/>
</dbReference>
<dbReference type="RefSeq" id="XP_040649269.1">
    <property type="nucleotide sequence ID" value="XM_040792213.1"/>
</dbReference>
<gene>
    <name evidence="18" type="ORF">PGRI_045000</name>
</gene>
<comment type="catalytic activity">
    <reaction evidence="10 13">
        <text>2 H2O2 = O2 + 2 H2O</text>
        <dbReference type="Rhea" id="RHEA:20309"/>
        <dbReference type="ChEBI" id="CHEBI:15377"/>
        <dbReference type="ChEBI" id="CHEBI:15379"/>
        <dbReference type="ChEBI" id="CHEBI:16240"/>
        <dbReference type="EC" id="1.11.1.6"/>
    </reaction>
</comment>